<reference evidence="4 5" key="1">
    <citation type="submission" date="2020-08" db="EMBL/GenBank/DDBJ databases">
        <title>Sequencing the genomes of 1000 actinobacteria strains.</title>
        <authorList>
            <person name="Klenk H.-P."/>
        </authorList>
    </citation>
    <scope>NUCLEOTIDE SEQUENCE [LARGE SCALE GENOMIC DNA]</scope>
    <source>
        <strain evidence="4 5">DSM 11053</strain>
    </source>
</reference>
<evidence type="ECO:0000313" key="5">
    <source>
        <dbReference type="Proteomes" id="UP000565572"/>
    </source>
</evidence>
<dbReference type="PANTHER" id="PTHR30469:SF33">
    <property type="entry name" value="SLR1207 PROTEIN"/>
    <property type="match status" value="1"/>
</dbReference>
<proteinExistence type="predicted"/>
<organism evidence="4 5">
    <name type="scientific">Microlunatus antarcticus</name>
    <dbReference type="NCBI Taxonomy" id="53388"/>
    <lineage>
        <taxon>Bacteria</taxon>
        <taxon>Bacillati</taxon>
        <taxon>Actinomycetota</taxon>
        <taxon>Actinomycetes</taxon>
        <taxon>Propionibacteriales</taxon>
        <taxon>Propionibacteriaceae</taxon>
        <taxon>Microlunatus</taxon>
    </lineage>
</organism>
<dbReference type="GO" id="GO:1990281">
    <property type="term" value="C:efflux pump complex"/>
    <property type="evidence" value="ECO:0007669"/>
    <property type="project" value="TreeGrafter"/>
</dbReference>
<dbReference type="EMBL" id="JACHZG010000001">
    <property type="protein sequence ID" value="MBB3325573.1"/>
    <property type="molecule type" value="Genomic_DNA"/>
</dbReference>
<feature type="domain" description="CzcB-like C-terminal circularly permuted SH3-like" evidence="3">
    <location>
        <begin position="315"/>
        <end position="368"/>
    </location>
</feature>
<dbReference type="Proteomes" id="UP000565572">
    <property type="component" value="Unassembled WGS sequence"/>
</dbReference>
<dbReference type="Gene3D" id="2.40.420.20">
    <property type="match status" value="1"/>
</dbReference>
<dbReference type="PANTHER" id="PTHR30469">
    <property type="entry name" value="MULTIDRUG RESISTANCE PROTEIN MDTA"/>
    <property type="match status" value="1"/>
</dbReference>
<dbReference type="Pfam" id="PF25975">
    <property type="entry name" value="CzcB_C"/>
    <property type="match status" value="1"/>
</dbReference>
<keyword evidence="5" id="KW-1185">Reference proteome</keyword>
<feature type="coiled-coil region" evidence="1">
    <location>
        <begin position="107"/>
        <end position="134"/>
    </location>
</feature>
<feature type="compositionally biased region" description="Gly residues" evidence="2">
    <location>
        <begin position="386"/>
        <end position="422"/>
    </location>
</feature>
<protein>
    <submittedName>
        <fullName evidence="4">Multidrug efflux pump subunit AcrA (Membrane-fusion protein)</fullName>
    </submittedName>
</protein>
<feature type="compositionally biased region" description="Gly residues" evidence="2">
    <location>
        <begin position="197"/>
        <end position="206"/>
    </location>
</feature>
<sequence length="422" mass="40768">MRRARPTNARPRRRRLWLVVAAAAVVLVGGGGALAWSLTRASTTPAATERTVTLAQETVKETVGATGTVEPARRADLSFGAAGTVTSVKVAVGDQVAKGDVLATLDDDDLQADLDAAQADLESAQDDLTTAEDDDDTTAAELSAAKAKVAVDESTVSTAETARDAARLRATFAGTVAEVGVAKGDTVGSGSASSGSGSSGSSGTGTTGTTTAAVTVISTDRYTVAAGVGSADLAKVKKGLQAQITTSGSTSTVFGTVSSVAVMASTSGSTSAGTGTAAGSATFPVVITVTGTRKDLYAGATATVSIIVSQRDDVLTVPTAAVSSANGQTVVTRLVGTQKVATPVTLGTSYGATTEVTQGLAAGDQVVVTVPGRAAGGNASGRSSAGSGGFGGTGNGTGGFGGGVPGGQPGAGTGNGTGGGTR</sequence>
<gene>
    <name evidence="4" type="ORF">FHX39_000517</name>
</gene>
<comment type="caution">
    <text evidence="4">The sequence shown here is derived from an EMBL/GenBank/DDBJ whole genome shotgun (WGS) entry which is preliminary data.</text>
</comment>
<dbReference type="Gene3D" id="2.40.30.170">
    <property type="match status" value="1"/>
</dbReference>
<evidence type="ECO:0000259" key="3">
    <source>
        <dbReference type="Pfam" id="PF25975"/>
    </source>
</evidence>
<evidence type="ECO:0000313" key="4">
    <source>
        <dbReference type="EMBL" id="MBB3325573.1"/>
    </source>
</evidence>
<dbReference type="SUPFAM" id="SSF111369">
    <property type="entry name" value="HlyD-like secretion proteins"/>
    <property type="match status" value="1"/>
</dbReference>
<evidence type="ECO:0000256" key="2">
    <source>
        <dbReference type="SAM" id="MobiDB-lite"/>
    </source>
</evidence>
<feature type="compositionally biased region" description="Low complexity" evidence="2">
    <location>
        <begin position="186"/>
        <end position="196"/>
    </location>
</feature>
<keyword evidence="1" id="KW-0175">Coiled coil</keyword>
<feature type="region of interest" description="Disordered" evidence="2">
    <location>
        <begin position="184"/>
        <end position="208"/>
    </location>
</feature>
<dbReference type="InterPro" id="IPR058649">
    <property type="entry name" value="CzcB_C"/>
</dbReference>
<dbReference type="GO" id="GO:0015562">
    <property type="term" value="F:efflux transmembrane transporter activity"/>
    <property type="evidence" value="ECO:0007669"/>
    <property type="project" value="TreeGrafter"/>
</dbReference>
<accession>A0A7W5JSR3</accession>
<dbReference type="Gene3D" id="2.40.50.100">
    <property type="match status" value="1"/>
</dbReference>
<evidence type="ECO:0000256" key="1">
    <source>
        <dbReference type="SAM" id="Coils"/>
    </source>
</evidence>
<name>A0A7W5JSR3_9ACTN</name>
<dbReference type="RefSeq" id="WP_183336552.1">
    <property type="nucleotide sequence ID" value="NZ_JACHZG010000001.1"/>
</dbReference>
<feature type="region of interest" description="Disordered" evidence="2">
    <location>
        <begin position="376"/>
        <end position="422"/>
    </location>
</feature>
<dbReference type="AlphaFoldDB" id="A0A7W5JSR3"/>